<evidence type="ECO:0000313" key="1">
    <source>
        <dbReference type="EMBL" id="KAE8361499.1"/>
    </source>
</evidence>
<accession>A0A5N6ZX53</accession>
<gene>
    <name evidence="1" type="ORF">BDV27DRAFT_160642</name>
</gene>
<evidence type="ECO:0000313" key="2">
    <source>
        <dbReference type="Proteomes" id="UP000326268"/>
    </source>
</evidence>
<dbReference type="EMBL" id="ML737733">
    <property type="protein sequence ID" value="KAE8361499.1"/>
    <property type="molecule type" value="Genomic_DNA"/>
</dbReference>
<dbReference type="GeneID" id="43657515"/>
<dbReference type="Proteomes" id="UP000326268">
    <property type="component" value="Unassembled WGS sequence"/>
</dbReference>
<organism evidence="1 2">
    <name type="scientific">Aspergillus caelatus</name>
    <dbReference type="NCBI Taxonomy" id="61420"/>
    <lineage>
        <taxon>Eukaryota</taxon>
        <taxon>Fungi</taxon>
        <taxon>Dikarya</taxon>
        <taxon>Ascomycota</taxon>
        <taxon>Pezizomycotina</taxon>
        <taxon>Eurotiomycetes</taxon>
        <taxon>Eurotiomycetidae</taxon>
        <taxon>Eurotiales</taxon>
        <taxon>Aspergillaceae</taxon>
        <taxon>Aspergillus</taxon>
        <taxon>Aspergillus subgen. Circumdati</taxon>
    </lineage>
</organism>
<name>A0A5N6ZX53_9EURO</name>
<protein>
    <submittedName>
        <fullName evidence="1">Uncharacterized protein</fullName>
    </submittedName>
</protein>
<sequence>MELGSPLYLQAPPEDDRVASADALEQMNGPFTGPNIVPLKPLPLDTLPFQYNFGYAPDGICRYARSPRKILEEPQEQQFHDPSTQASITVCPPGFGLLPPQTGVSQYSLAPTSPEFRLLSFGSISLNVRVTWPSIYHDHINQYDIESSANTNGLEVYRENSIGHLQPQDPELMNPTCEEDSLLAYIQSVHMELASVRTEVTELRAGIELLNANRSVAPDMSINQVLSDLLSVDAGK</sequence>
<proteinExistence type="predicted"/>
<keyword evidence="2" id="KW-1185">Reference proteome</keyword>
<reference evidence="1 2" key="1">
    <citation type="submission" date="2019-04" db="EMBL/GenBank/DDBJ databases">
        <title>Friends and foes A comparative genomics studyof 23 Aspergillus species from section Flavi.</title>
        <authorList>
            <consortium name="DOE Joint Genome Institute"/>
            <person name="Kjaerbolling I."/>
            <person name="Vesth T."/>
            <person name="Frisvad J.C."/>
            <person name="Nybo J.L."/>
            <person name="Theobald S."/>
            <person name="Kildgaard S."/>
            <person name="Isbrandt T."/>
            <person name="Kuo A."/>
            <person name="Sato A."/>
            <person name="Lyhne E.K."/>
            <person name="Kogle M.E."/>
            <person name="Wiebenga A."/>
            <person name="Kun R.S."/>
            <person name="Lubbers R.J."/>
            <person name="Makela M.R."/>
            <person name="Barry K."/>
            <person name="Chovatia M."/>
            <person name="Clum A."/>
            <person name="Daum C."/>
            <person name="Haridas S."/>
            <person name="He G."/>
            <person name="LaButti K."/>
            <person name="Lipzen A."/>
            <person name="Mondo S."/>
            <person name="Riley R."/>
            <person name="Salamov A."/>
            <person name="Simmons B.A."/>
            <person name="Magnuson J.K."/>
            <person name="Henrissat B."/>
            <person name="Mortensen U.H."/>
            <person name="Larsen T.O."/>
            <person name="Devries R.P."/>
            <person name="Grigoriev I.V."/>
            <person name="Machida M."/>
            <person name="Baker S.E."/>
            <person name="Andersen M.R."/>
        </authorList>
    </citation>
    <scope>NUCLEOTIDE SEQUENCE [LARGE SCALE GENOMIC DNA]</scope>
    <source>
        <strain evidence="1 2">CBS 763.97</strain>
    </source>
</reference>
<dbReference type="RefSeq" id="XP_031924580.1">
    <property type="nucleotide sequence ID" value="XM_032073069.1"/>
</dbReference>
<dbReference type="AlphaFoldDB" id="A0A5N6ZX53"/>